<sequence length="105" mass="11898">MAKKLSVVQLKQQANVLKSLEVVEQAAAPLYPDFVGCWFSMEFENFPASLLVRCQFNSEAALAVAQQQKLDLYFQKQIHKQLFKCGILVKDIKKHVVLTTLSPDD</sequence>
<dbReference type="Proteomes" id="UP000276260">
    <property type="component" value="Unassembled WGS sequence"/>
</dbReference>
<protein>
    <recommendedName>
        <fullName evidence="3">Fis family transcriptional regulator</fullName>
    </recommendedName>
</protein>
<keyword evidence="2" id="KW-1185">Reference proteome</keyword>
<name>A0A3P3QRZ5_9GAMM</name>
<evidence type="ECO:0000313" key="1">
    <source>
        <dbReference type="EMBL" id="RRJ24041.1"/>
    </source>
</evidence>
<evidence type="ECO:0008006" key="3">
    <source>
        <dbReference type="Google" id="ProtNLM"/>
    </source>
</evidence>
<proteinExistence type="predicted"/>
<dbReference type="EMBL" id="RRCF01000001">
    <property type="protein sequence ID" value="RRJ24041.1"/>
    <property type="molecule type" value="Genomic_DNA"/>
</dbReference>
<organism evidence="1 2">
    <name type="scientific">Rheinheimera mesophila</name>
    <dbReference type="NCBI Taxonomy" id="1547515"/>
    <lineage>
        <taxon>Bacteria</taxon>
        <taxon>Pseudomonadati</taxon>
        <taxon>Pseudomonadota</taxon>
        <taxon>Gammaproteobacteria</taxon>
        <taxon>Chromatiales</taxon>
        <taxon>Chromatiaceae</taxon>
        <taxon>Rheinheimera</taxon>
    </lineage>
</organism>
<evidence type="ECO:0000313" key="2">
    <source>
        <dbReference type="Proteomes" id="UP000276260"/>
    </source>
</evidence>
<dbReference type="OrthoDB" id="5770252at2"/>
<dbReference type="RefSeq" id="WP_046518876.1">
    <property type="nucleotide sequence ID" value="NZ_LAVS01000005.1"/>
</dbReference>
<accession>A0A3P3QRZ5</accession>
<comment type="caution">
    <text evidence="1">The sequence shown here is derived from an EMBL/GenBank/DDBJ whole genome shotgun (WGS) entry which is preliminary data.</text>
</comment>
<dbReference type="AlphaFoldDB" id="A0A3P3QRZ5"/>
<reference evidence="1 2" key="1">
    <citation type="submission" date="2018-11" db="EMBL/GenBank/DDBJ databases">
        <title>Draft genome analysis of Rheinheimera mesophila isolated from an industrial waste site.</title>
        <authorList>
            <person name="Yu Q."/>
            <person name="Qi Y."/>
            <person name="Zhang H."/>
            <person name="Lu Y."/>
            <person name="Pu J."/>
        </authorList>
    </citation>
    <scope>NUCLEOTIDE SEQUENCE [LARGE SCALE GENOMIC DNA]</scope>
    <source>
        <strain evidence="1 2">IITR13</strain>
    </source>
</reference>
<gene>
    <name evidence="1" type="ORF">EIK76_08320</name>
</gene>